<dbReference type="PANTHER" id="PTHR45228:SF1">
    <property type="entry name" value="CYCLIC DI-GMP PHOSPHODIESTERASE TM_0186"/>
    <property type="match status" value="1"/>
</dbReference>
<dbReference type="SMART" id="SM00471">
    <property type="entry name" value="HDc"/>
    <property type="match status" value="1"/>
</dbReference>
<dbReference type="KEGG" id="moz:MoryE10_29140"/>
<sequence>MYTLLFVDDERDILDSMQRTFRRGYKTLVANSGTEALELINSTPVDLIISDQRMPDLGGDVVLQHALANQPEAIRILLTGYADMESLVRCVNDAQIYKYIAKPWEPEDLRLTVVRALESLELTRKLAHANESLKKAYLNAITMLSVACEGKDEDTGFHVQRVQHYTEALALELGVAPEEAEHMGIMSILHDIGKLYIPDAILKKPAKLDDSEWSVMREHALHGVKILGDDPFFEVARVIAISHHENFDGSGYPEGLVGEAIPLAARIAKLADVFDALTSKRPYKTPWPLEQVLEHIQSQAGTHFDPKAVAALMRLMENGTISDIMQRFHGPQAGVEPS</sequence>
<proteinExistence type="predicted"/>
<gene>
    <name evidence="4" type="ORF">MoryE10_29140</name>
</gene>
<dbReference type="GO" id="GO:0000160">
    <property type="term" value="P:phosphorelay signal transduction system"/>
    <property type="evidence" value="ECO:0007669"/>
    <property type="project" value="InterPro"/>
</dbReference>
<feature type="modified residue" description="4-aspartylphosphate" evidence="1">
    <location>
        <position position="51"/>
    </location>
</feature>
<evidence type="ECO:0000313" key="5">
    <source>
        <dbReference type="Proteomes" id="UP000824988"/>
    </source>
</evidence>
<dbReference type="EMBL" id="AP019782">
    <property type="protein sequence ID" value="BBL72308.1"/>
    <property type="molecule type" value="Genomic_DNA"/>
</dbReference>
<organism evidence="4 5">
    <name type="scientific">Methylogaea oryzae</name>
    <dbReference type="NCBI Taxonomy" id="1295382"/>
    <lineage>
        <taxon>Bacteria</taxon>
        <taxon>Pseudomonadati</taxon>
        <taxon>Pseudomonadota</taxon>
        <taxon>Gammaproteobacteria</taxon>
        <taxon>Methylococcales</taxon>
        <taxon>Methylococcaceae</taxon>
        <taxon>Methylogaea</taxon>
    </lineage>
</organism>
<feature type="domain" description="HD-GYP" evidence="3">
    <location>
        <begin position="133"/>
        <end position="328"/>
    </location>
</feature>
<dbReference type="InterPro" id="IPR003607">
    <property type="entry name" value="HD/PDEase_dom"/>
</dbReference>
<dbReference type="SMART" id="SM00448">
    <property type="entry name" value="REC"/>
    <property type="match status" value="1"/>
</dbReference>
<dbReference type="Pfam" id="PF00072">
    <property type="entry name" value="Response_reg"/>
    <property type="match status" value="1"/>
</dbReference>
<dbReference type="GO" id="GO:0008081">
    <property type="term" value="F:phosphoric diester hydrolase activity"/>
    <property type="evidence" value="ECO:0007669"/>
    <property type="project" value="UniProtKB-ARBA"/>
</dbReference>
<accession>A0A8D4VPY9</accession>
<dbReference type="PANTHER" id="PTHR45228">
    <property type="entry name" value="CYCLIC DI-GMP PHOSPHODIESTERASE TM_0186-RELATED"/>
    <property type="match status" value="1"/>
</dbReference>
<evidence type="ECO:0000256" key="1">
    <source>
        <dbReference type="PROSITE-ProRule" id="PRU00169"/>
    </source>
</evidence>
<dbReference type="InterPro" id="IPR001789">
    <property type="entry name" value="Sig_transdc_resp-reg_receiver"/>
</dbReference>
<keyword evidence="5" id="KW-1185">Reference proteome</keyword>
<keyword evidence="1" id="KW-0597">Phosphoprotein</keyword>
<dbReference type="Proteomes" id="UP000824988">
    <property type="component" value="Chromosome"/>
</dbReference>
<dbReference type="InterPro" id="IPR052020">
    <property type="entry name" value="Cyclic_di-GMP/3'3'-cGAMP_PDE"/>
</dbReference>
<protein>
    <submittedName>
        <fullName evidence="4">Two-component system response regulator</fullName>
    </submittedName>
</protein>
<evidence type="ECO:0000313" key="4">
    <source>
        <dbReference type="EMBL" id="BBL72308.1"/>
    </source>
</evidence>
<dbReference type="RefSeq" id="WP_221047481.1">
    <property type="nucleotide sequence ID" value="NZ_AP019782.1"/>
</dbReference>
<dbReference type="CDD" id="cd17569">
    <property type="entry name" value="REC_HupR-like"/>
    <property type="match status" value="1"/>
</dbReference>
<dbReference type="Pfam" id="PF13487">
    <property type="entry name" value="HD_5"/>
    <property type="match status" value="1"/>
</dbReference>
<evidence type="ECO:0000259" key="3">
    <source>
        <dbReference type="PROSITE" id="PS51832"/>
    </source>
</evidence>
<dbReference type="PROSITE" id="PS51832">
    <property type="entry name" value="HD_GYP"/>
    <property type="match status" value="1"/>
</dbReference>
<evidence type="ECO:0000259" key="2">
    <source>
        <dbReference type="PROSITE" id="PS50110"/>
    </source>
</evidence>
<dbReference type="PROSITE" id="PS50110">
    <property type="entry name" value="RESPONSE_REGULATORY"/>
    <property type="match status" value="1"/>
</dbReference>
<name>A0A8D4VPY9_9GAMM</name>
<dbReference type="AlphaFoldDB" id="A0A8D4VPY9"/>
<feature type="domain" description="Response regulatory" evidence="2">
    <location>
        <begin position="3"/>
        <end position="117"/>
    </location>
</feature>
<dbReference type="InterPro" id="IPR037522">
    <property type="entry name" value="HD_GYP_dom"/>
</dbReference>
<reference evidence="4" key="1">
    <citation type="submission" date="2019-06" db="EMBL/GenBank/DDBJ databases">
        <title>Complete genome sequence of Methylogaea oryzae strain JCM16910.</title>
        <authorList>
            <person name="Asakawa S."/>
        </authorList>
    </citation>
    <scope>NUCLEOTIDE SEQUENCE</scope>
    <source>
        <strain evidence="4">E10</strain>
    </source>
</reference>
<dbReference type="CDD" id="cd00077">
    <property type="entry name" value="HDc"/>
    <property type="match status" value="1"/>
</dbReference>